<dbReference type="KEGG" id="mgad:MGAD_43160"/>
<evidence type="ECO:0000313" key="2">
    <source>
        <dbReference type="EMBL" id="BBZ19981.1"/>
    </source>
</evidence>
<evidence type="ECO:0000259" key="1">
    <source>
        <dbReference type="Pfam" id="PF09995"/>
    </source>
</evidence>
<accession>A0A7I7WU04</accession>
<evidence type="ECO:0000313" key="3">
    <source>
        <dbReference type="Proteomes" id="UP000466187"/>
    </source>
</evidence>
<dbReference type="RefSeq" id="WP_163688853.1">
    <property type="nucleotide sequence ID" value="NZ_AP022608.1"/>
</dbReference>
<dbReference type="Pfam" id="PF09995">
    <property type="entry name" value="MPAB_Lcp_cat"/>
    <property type="match status" value="1"/>
</dbReference>
<name>A0A7I7WU04_MYCGU</name>
<protein>
    <recommendedName>
        <fullName evidence="1">ER-bound oxygenase mpaB/mpaB'/Rubber oxygenase catalytic domain-containing protein</fullName>
    </recommendedName>
</protein>
<dbReference type="GO" id="GO:0016491">
    <property type="term" value="F:oxidoreductase activity"/>
    <property type="evidence" value="ECO:0007669"/>
    <property type="project" value="InterPro"/>
</dbReference>
<dbReference type="PANTHER" id="PTHR37539:SF1">
    <property type="entry name" value="ER-BOUND OXYGENASE MPAB_MPAB'_RUBBER OXYGENASE CATALYTIC DOMAIN-CONTAINING PROTEIN"/>
    <property type="match status" value="1"/>
</dbReference>
<organism evidence="2 3">
    <name type="scientific">Mycolicibacterium gadium</name>
    <name type="common">Mycobacterium gadium</name>
    <dbReference type="NCBI Taxonomy" id="1794"/>
    <lineage>
        <taxon>Bacteria</taxon>
        <taxon>Bacillati</taxon>
        <taxon>Actinomycetota</taxon>
        <taxon>Actinomycetes</taxon>
        <taxon>Mycobacteriales</taxon>
        <taxon>Mycobacteriaceae</taxon>
        <taxon>Mycolicibacterium</taxon>
    </lineage>
</organism>
<dbReference type="PANTHER" id="PTHR37539">
    <property type="entry name" value="SECRETED PROTEIN-RELATED"/>
    <property type="match status" value="1"/>
</dbReference>
<sequence length="422" mass="47602">MTVEPTSPAPLATQRFPGEFVYFDVKDKPFAGALTARLSKLAGVDVTLDDDLADAMGRSLDAGDRLGDAWYADARSRGSVRAAREEFNTALEHGVDAVTDPSPALIALFDQINTEPDWLDWDLLDRGARVFRRYGKELYPYFGMATFSGYRTPSVTKPLILTGAYTGNSALNRFWETCKHWTDTSEPDGMRRDNPGYLTSLRVRLLHCMIRSRIVGHAEWDRARFGVPISQFNMFSTLMAGSVIPGHDLKRLGYRTSDDDIVALMHLQRYIGYVMGVDPPWYPESIEDGYRAMRLIALAQRTSDDDDSRALCWSFMDTYKPPADSRGVKRLAAELNYRAQLGHAYFYTPASYTKSGFPPVGPWRYAPLARFVPNFIRETACQHVPAIARRIDDRHRAWRRAENARTLGTGRGSFSPVETLSR</sequence>
<reference evidence="2 3" key="1">
    <citation type="journal article" date="2019" name="Emerg. Microbes Infect.">
        <title>Comprehensive subspecies identification of 175 nontuberculous mycobacteria species based on 7547 genomic profiles.</title>
        <authorList>
            <person name="Matsumoto Y."/>
            <person name="Kinjo T."/>
            <person name="Motooka D."/>
            <person name="Nabeya D."/>
            <person name="Jung N."/>
            <person name="Uechi K."/>
            <person name="Horii T."/>
            <person name="Iida T."/>
            <person name="Fujita J."/>
            <person name="Nakamura S."/>
        </authorList>
    </citation>
    <scope>NUCLEOTIDE SEQUENCE [LARGE SCALE GENOMIC DNA]</scope>
    <source>
        <strain evidence="2 3">JCM 12688</strain>
    </source>
</reference>
<dbReference type="InterPro" id="IPR018713">
    <property type="entry name" value="MPAB/Lcp_cat_dom"/>
</dbReference>
<proteinExistence type="predicted"/>
<dbReference type="Proteomes" id="UP000466187">
    <property type="component" value="Chromosome"/>
</dbReference>
<dbReference type="EMBL" id="AP022608">
    <property type="protein sequence ID" value="BBZ19981.1"/>
    <property type="molecule type" value="Genomic_DNA"/>
</dbReference>
<dbReference type="AlphaFoldDB" id="A0A7I7WU04"/>
<gene>
    <name evidence="2" type="ORF">MGAD_43160</name>
</gene>
<feature type="domain" description="ER-bound oxygenase mpaB/mpaB'/Rubber oxygenase catalytic" evidence="1">
    <location>
        <begin position="156"/>
        <end position="321"/>
    </location>
</feature>
<dbReference type="InterPro" id="IPR037473">
    <property type="entry name" value="Lcp-like"/>
</dbReference>